<gene>
    <name evidence="3" type="ORF">MW046_05310</name>
</gene>
<feature type="domain" description="DUF7527" evidence="2">
    <location>
        <begin position="276"/>
        <end position="507"/>
    </location>
</feature>
<sequence length="507" mass="55947">MQRRTVERIESWPSRQFTQGEVGLRDLASAGFSGAVHAGAWILMSKGQSVGVFDGDVDEITSIGTIYISPDPVLPVLFSMLEQEPVRSSSHHTSRVPIKNQTNAFDDWNGRQEYIGYLQLSSGGDEYYVVYDQTGSESVAFVGTEDRFLTNEQADTIGHTITGEYTVAVAPIAPAPVSKPKTSESASDTSPSALPGQSERLVTDGASESVEDLRRRITALERERDALETERDNLLEERDHLNTRISRLQEQINELESASPSSTTSSSTSRDTTELVPEKALSGTSLFVRYHTQNRATLTDAYHGEAPPEEVNDNLTLEHHTSFDAENTVVEDEPFEQFLTDSIEFDVVSWIVRDLLHVIYNAGYEDDLAELYDYLPDIDRAALHARNTVDGTSIYFDIVCFDKRGDPLLVVNIHDSNEPTTESELETLLDDASVAASQWPVTGALLVTTSYFESDALTVADDATAGGGGLFSSSSRANYVRLSRKSGFHLCLVEARQRQFHVAMPDL</sequence>
<dbReference type="RefSeq" id="WP_247994522.1">
    <property type="nucleotide sequence ID" value="NZ_CP096019.1"/>
</dbReference>
<dbReference type="Proteomes" id="UP000831768">
    <property type="component" value="Chromosome"/>
</dbReference>
<dbReference type="EMBL" id="CP096019">
    <property type="protein sequence ID" value="UPM43863.1"/>
    <property type="molecule type" value="Genomic_DNA"/>
</dbReference>
<evidence type="ECO:0000259" key="2">
    <source>
        <dbReference type="Pfam" id="PF24371"/>
    </source>
</evidence>
<dbReference type="KEGG" id="haad:MW046_05310"/>
<evidence type="ECO:0000313" key="4">
    <source>
        <dbReference type="Proteomes" id="UP000831768"/>
    </source>
</evidence>
<proteinExistence type="predicted"/>
<dbReference type="InterPro" id="IPR055949">
    <property type="entry name" value="DUF7527"/>
</dbReference>
<feature type="region of interest" description="Disordered" evidence="1">
    <location>
        <begin position="176"/>
        <end position="211"/>
    </location>
</feature>
<feature type="compositionally biased region" description="Low complexity" evidence="1">
    <location>
        <begin position="257"/>
        <end position="270"/>
    </location>
</feature>
<protein>
    <recommendedName>
        <fullName evidence="2">DUF7527 domain-containing protein</fullName>
    </recommendedName>
</protein>
<dbReference type="Pfam" id="PF24371">
    <property type="entry name" value="DUF7527"/>
    <property type="match status" value="1"/>
</dbReference>
<dbReference type="GeneID" id="71927443"/>
<feature type="compositionally biased region" description="Polar residues" evidence="1">
    <location>
        <begin position="183"/>
        <end position="192"/>
    </location>
</feature>
<feature type="region of interest" description="Disordered" evidence="1">
    <location>
        <begin position="253"/>
        <end position="277"/>
    </location>
</feature>
<evidence type="ECO:0000256" key="1">
    <source>
        <dbReference type="SAM" id="MobiDB-lite"/>
    </source>
</evidence>
<evidence type="ECO:0000313" key="3">
    <source>
        <dbReference type="EMBL" id="UPM43863.1"/>
    </source>
</evidence>
<reference evidence="3" key="1">
    <citation type="submission" date="2022-04" db="EMBL/GenBank/DDBJ databases">
        <title>Halocatena sp. nov., isolated from a salt lake.</title>
        <authorList>
            <person name="Cui H.-L."/>
        </authorList>
    </citation>
    <scope>NUCLEOTIDE SEQUENCE</scope>
    <source>
        <strain evidence="3">AD-1</strain>
    </source>
</reference>
<dbReference type="Gene3D" id="1.10.287.1490">
    <property type="match status" value="1"/>
</dbReference>
<accession>A0A8U0A794</accession>
<name>A0A8U0A794_9EURY</name>
<organism evidence="3 4">
    <name type="scientific">Halocatena salina</name>
    <dbReference type="NCBI Taxonomy" id="2934340"/>
    <lineage>
        <taxon>Archaea</taxon>
        <taxon>Methanobacteriati</taxon>
        <taxon>Methanobacteriota</taxon>
        <taxon>Stenosarchaea group</taxon>
        <taxon>Halobacteria</taxon>
        <taxon>Halobacteriales</taxon>
        <taxon>Natronomonadaceae</taxon>
        <taxon>Halocatena</taxon>
    </lineage>
</organism>
<keyword evidence="4" id="KW-1185">Reference proteome</keyword>
<dbReference type="AlphaFoldDB" id="A0A8U0A794"/>